<keyword evidence="2" id="KW-0001">2Fe-2S</keyword>
<dbReference type="Pfam" id="PF00175">
    <property type="entry name" value="NAD_binding_1"/>
    <property type="match status" value="1"/>
</dbReference>
<dbReference type="Proteomes" id="UP001609821">
    <property type="component" value="Unassembled WGS sequence"/>
</dbReference>
<gene>
    <name evidence="10" type="ORF">ACHMWK_01365</name>
</gene>
<name>A0ABW7LSR5_9PSED</name>
<dbReference type="SUPFAM" id="SSF63380">
    <property type="entry name" value="Riboflavin synthase domain-like"/>
    <property type="match status" value="1"/>
</dbReference>
<dbReference type="Pfam" id="PF00111">
    <property type="entry name" value="Fer2"/>
    <property type="match status" value="1"/>
</dbReference>
<dbReference type="Gene3D" id="2.40.30.10">
    <property type="entry name" value="Translation factors"/>
    <property type="match status" value="1"/>
</dbReference>
<dbReference type="SUPFAM" id="SSF54292">
    <property type="entry name" value="2Fe-2S ferredoxin-like"/>
    <property type="match status" value="1"/>
</dbReference>
<dbReference type="PROSITE" id="PS00197">
    <property type="entry name" value="2FE2S_FER_1"/>
    <property type="match status" value="1"/>
</dbReference>
<comment type="caution">
    <text evidence="10">The sequence shown here is derived from an EMBL/GenBank/DDBJ whole genome shotgun (WGS) entry which is preliminary data.</text>
</comment>
<dbReference type="InterPro" id="IPR017938">
    <property type="entry name" value="Riboflavin_synthase-like_b-brl"/>
</dbReference>
<dbReference type="InterPro" id="IPR001041">
    <property type="entry name" value="2Fe-2S_ferredoxin-type"/>
</dbReference>
<keyword evidence="6" id="KW-0411">Iron-sulfur</keyword>
<dbReference type="PANTHER" id="PTHR47354">
    <property type="entry name" value="NADH OXIDOREDUCTASE HCR"/>
    <property type="match status" value="1"/>
</dbReference>
<dbReference type="InterPro" id="IPR036010">
    <property type="entry name" value="2Fe-2S_ferredoxin-like_sf"/>
</dbReference>
<keyword evidence="7" id="KW-1133">Transmembrane helix</keyword>
<dbReference type="InterPro" id="IPR017927">
    <property type="entry name" value="FAD-bd_FR_type"/>
</dbReference>
<keyword evidence="7" id="KW-0472">Membrane</keyword>
<dbReference type="InterPro" id="IPR006058">
    <property type="entry name" value="2Fe2S_fd_BS"/>
</dbReference>
<organism evidence="10 11">
    <name type="scientific">Pseudomonas kulmbachensis</name>
    <dbReference type="NCBI Taxonomy" id="3043408"/>
    <lineage>
        <taxon>Bacteria</taxon>
        <taxon>Pseudomonadati</taxon>
        <taxon>Pseudomonadota</taxon>
        <taxon>Gammaproteobacteria</taxon>
        <taxon>Pseudomonadales</taxon>
        <taxon>Pseudomonadaceae</taxon>
        <taxon>Pseudomonas</taxon>
    </lineage>
</organism>
<dbReference type="PROSITE" id="PS51384">
    <property type="entry name" value="FAD_FR"/>
    <property type="match status" value="1"/>
</dbReference>
<keyword evidence="5" id="KW-0408">Iron</keyword>
<dbReference type="RefSeq" id="WP_395246363.1">
    <property type="nucleotide sequence ID" value="NZ_JBINXA010000028.1"/>
</dbReference>
<dbReference type="PROSITE" id="PS51085">
    <property type="entry name" value="2FE2S_FER_2"/>
    <property type="match status" value="1"/>
</dbReference>
<dbReference type="PANTHER" id="PTHR47354:SF1">
    <property type="entry name" value="CARNITINE MONOOXYGENASE REDUCTASE SUBUNIT"/>
    <property type="match status" value="1"/>
</dbReference>
<evidence type="ECO:0000256" key="6">
    <source>
        <dbReference type="ARBA" id="ARBA00023014"/>
    </source>
</evidence>
<feature type="domain" description="FAD-binding FR-type" evidence="9">
    <location>
        <begin position="1"/>
        <end position="101"/>
    </location>
</feature>
<evidence type="ECO:0000256" key="2">
    <source>
        <dbReference type="ARBA" id="ARBA00022714"/>
    </source>
</evidence>
<keyword evidence="7" id="KW-0812">Transmembrane</keyword>
<sequence>MLEVRVSRKINEANGVCSFELTATNGAQLPEFTAGAHIDVHVAVGLTRQYSICNAPHERDRYVIAVLHEPESRGGSRGMHTDVVEGAMLSIGSPRNLFELDLKGERYLLFAGGIGITPILAMAHTLIAAGKDFELHYCGRSIERLAFLDTLNQAPYLDHVHVHVNDGHPDQLLNAEKVLSAPSENDQLYCCGPSGFMTHIQNTAKAQGWDDHQIHKEDFASKPQVIEGDSQFEVELHKTGQIFEVPADKTVLEILLENGVEIETSCEQGICGACITKVLDGTPDHRDQYMNAAEHSKNDRFTPCCSRSHSKRLVLDL</sequence>
<evidence type="ECO:0000313" key="11">
    <source>
        <dbReference type="Proteomes" id="UP001609821"/>
    </source>
</evidence>
<keyword evidence="3" id="KW-0479">Metal-binding</keyword>
<keyword evidence="4" id="KW-0560">Oxidoreductase</keyword>
<keyword evidence="1" id="KW-0285">Flavoprotein</keyword>
<evidence type="ECO:0000256" key="4">
    <source>
        <dbReference type="ARBA" id="ARBA00023002"/>
    </source>
</evidence>
<dbReference type="CDD" id="cd00207">
    <property type="entry name" value="fer2"/>
    <property type="match status" value="1"/>
</dbReference>
<dbReference type="Gene3D" id="3.40.50.80">
    <property type="entry name" value="Nucleotide-binding domain of ferredoxin-NADP reductase (FNR) module"/>
    <property type="match status" value="1"/>
</dbReference>
<evidence type="ECO:0000256" key="5">
    <source>
        <dbReference type="ARBA" id="ARBA00023004"/>
    </source>
</evidence>
<accession>A0ABW7LSR5</accession>
<proteinExistence type="predicted"/>
<evidence type="ECO:0000256" key="1">
    <source>
        <dbReference type="ARBA" id="ARBA00022630"/>
    </source>
</evidence>
<dbReference type="Gene3D" id="3.10.20.30">
    <property type="match status" value="1"/>
</dbReference>
<evidence type="ECO:0000259" key="8">
    <source>
        <dbReference type="PROSITE" id="PS51085"/>
    </source>
</evidence>
<dbReference type="SUPFAM" id="SSF52343">
    <property type="entry name" value="Ferredoxin reductase-like, C-terminal NADP-linked domain"/>
    <property type="match status" value="1"/>
</dbReference>
<evidence type="ECO:0000256" key="3">
    <source>
        <dbReference type="ARBA" id="ARBA00022723"/>
    </source>
</evidence>
<keyword evidence="11" id="KW-1185">Reference proteome</keyword>
<evidence type="ECO:0000259" key="9">
    <source>
        <dbReference type="PROSITE" id="PS51384"/>
    </source>
</evidence>
<dbReference type="InterPro" id="IPR050415">
    <property type="entry name" value="MRET"/>
</dbReference>
<protein>
    <submittedName>
        <fullName evidence="10">PDR/VanB family oxidoreductase</fullName>
    </submittedName>
</protein>
<dbReference type="InterPro" id="IPR012675">
    <property type="entry name" value="Beta-grasp_dom_sf"/>
</dbReference>
<dbReference type="CDD" id="cd06185">
    <property type="entry name" value="PDR_like"/>
    <property type="match status" value="1"/>
</dbReference>
<dbReference type="InterPro" id="IPR039261">
    <property type="entry name" value="FNR_nucleotide-bd"/>
</dbReference>
<evidence type="ECO:0000256" key="7">
    <source>
        <dbReference type="SAM" id="Phobius"/>
    </source>
</evidence>
<dbReference type="EMBL" id="JBINXB010000001">
    <property type="protein sequence ID" value="MFH6564643.1"/>
    <property type="molecule type" value="Genomic_DNA"/>
</dbReference>
<dbReference type="PRINTS" id="PR00409">
    <property type="entry name" value="PHDIOXRDTASE"/>
</dbReference>
<reference evidence="10 11" key="1">
    <citation type="submission" date="2024-10" db="EMBL/GenBank/DDBJ databases">
        <title>Aeromonas and Pseudomonas from the Cagarras Archipelago, Rio de Janeiro, Brazil.</title>
        <authorList>
            <person name="Canellas A.L.B."/>
            <person name="Laport M.S."/>
        </authorList>
    </citation>
    <scope>NUCLEOTIDE SEQUENCE [LARGE SCALE GENOMIC DNA]</scope>
    <source>
        <strain evidence="10 11">CPF-4</strain>
    </source>
</reference>
<dbReference type="InterPro" id="IPR001433">
    <property type="entry name" value="OxRdtase_FAD/NAD-bd"/>
</dbReference>
<feature type="domain" description="2Fe-2S ferredoxin-type" evidence="8">
    <location>
        <begin position="230"/>
        <end position="317"/>
    </location>
</feature>
<evidence type="ECO:0000313" key="10">
    <source>
        <dbReference type="EMBL" id="MFH6564643.1"/>
    </source>
</evidence>
<feature type="transmembrane region" description="Helical" evidence="7">
    <location>
        <begin position="107"/>
        <end position="127"/>
    </location>
</feature>